<dbReference type="Pfam" id="PF08125">
    <property type="entry name" value="Mannitol_dh_C"/>
    <property type="match status" value="1"/>
</dbReference>
<reference evidence="6 7" key="1">
    <citation type="submission" date="2021-07" db="EMBL/GenBank/DDBJ databases">
        <title>Paenibacillus radiodurans sp. nov., isolated from the southeastern edge of Tengger Desert.</title>
        <authorList>
            <person name="Zhang G."/>
        </authorList>
    </citation>
    <scope>NUCLEOTIDE SEQUENCE [LARGE SCALE GENOMIC DNA]</scope>
    <source>
        <strain evidence="6 7">CCM 7311</strain>
    </source>
</reference>
<protein>
    <submittedName>
        <fullName evidence="6">Mannitol-1-phosphate 5-dehydrogenase</fullName>
    </submittedName>
</protein>
<comment type="catalytic activity">
    <reaction evidence="3">
        <text>D-mannitol 1-phosphate + NAD(+) = beta-D-fructose 6-phosphate + NADH + H(+)</text>
        <dbReference type="Rhea" id="RHEA:19661"/>
        <dbReference type="ChEBI" id="CHEBI:15378"/>
        <dbReference type="ChEBI" id="CHEBI:57540"/>
        <dbReference type="ChEBI" id="CHEBI:57634"/>
        <dbReference type="ChEBI" id="CHEBI:57945"/>
        <dbReference type="ChEBI" id="CHEBI:61381"/>
        <dbReference type="EC" id="1.1.1.17"/>
    </reaction>
</comment>
<sequence>DAAVDRIVPLQHHDDPLMVTVEPFHEWVVDGSSLLEGFPVIEGMHLVSHLEPYIERKLFTVNTGHCCAAYHGYLRGYATIQQAMKDEAVQSEVRNTLQETGAMLIRKYGFDEQEHMDYISSIMARFINPYLMDEVVRVGRSPVRKLSPDDRLIRPALAAHALGLEVAHLARAAAAALRFNYKEDPEAVQLQESLARYGLHPTITTYTGIPETHFVHQEIARHYEALN</sequence>
<keyword evidence="1" id="KW-0560">Oxidoreductase</keyword>
<dbReference type="Gene3D" id="1.10.1040.10">
    <property type="entry name" value="N-(1-d-carboxylethyl)-l-norvaline Dehydrogenase, domain 2"/>
    <property type="match status" value="1"/>
</dbReference>
<evidence type="ECO:0000259" key="4">
    <source>
        <dbReference type="Pfam" id="PF01232"/>
    </source>
</evidence>
<evidence type="ECO:0000259" key="5">
    <source>
        <dbReference type="Pfam" id="PF08125"/>
    </source>
</evidence>
<dbReference type="PANTHER" id="PTHR30524:SF0">
    <property type="entry name" value="ALTRONATE OXIDOREDUCTASE-RELATED"/>
    <property type="match status" value="1"/>
</dbReference>
<feature type="domain" description="Mannitol dehydrogenase N-terminal" evidence="4">
    <location>
        <begin position="1"/>
        <end position="42"/>
    </location>
</feature>
<evidence type="ECO:0000313" key="7">
    <source>
        <dbReference type="Proteomes" id="UP001519887"/>
    </source>
</evidence>
<proteinExistence type="predicted"/>
<evidence type="ECO:0000313" key="6">
    <source>
        <dbReference type="EMBL" id="MBW7460118.1"/>
    </source>
</evidence>
<dbReference type="Proteomes" id="UP001519887">
    <property type="component" value="Unassembled WGS sequence"/>
</dbReference>
<dbReference type="InterPro" id="IPR013118">
    <property type="entry name" value="Mannitol_DH_C"/>
</dbReference>
<dbReference type="InterPro" id="IPR013131">
    <property type="entry name" value="Mannitol_DH_N"/>
</dbReference>
<accession>A0ABS7CGQ6</accession>
<keyword evidence="7" id="KW-1185">Reference proteome</keyword>
<organism evidence="6 7">
    <name type="scientific">Paenibacillus sepulcri</name>
    <dbReference type="NCBI Taxonomy" id="359917"/>
    <lineage>
        <taxon>Bacteria</taxon>
        <taxon>Bacillati</taxon>
        <taxon>Bacillota</taxon>
        <taxon>Bacilli</taxon>
        <taxon>Bacillales</taxon>
        <taxon>Paenibacillaceae</taxon>
        <taxon>Paenibacillus</taxon>
    </lineage>
</organism>
<dbReference type="EMBL" id="JAHZIK010002028">
    <property type="protein sequence ID" value="MBW7460118.1"/>
    <property type="molecule type" value="Genomic_DNA"/>
</dbReference>
<feature type="domain" description="Mannitol dehydrogenase C-terminal" evidence="5">
    <location>
        <begin position="49"/>
        <end position="196"/>
    </location>
</feature>
<evidence type="ECO:0000256" key="2">
    <source>
        <dbReference type="ARBA" id="ARBA00023027"/>
    </source>
</evidence>
<keyword evidence="2" id="KW-0520">NAD</keyword>
<feature type="non-terminal residue" evidence="6">
    <location>
        <position position="1"/>
    </location>
</feature>
<evidence type="ECO:0000256" key="1">
    <source>
        <dbReference type="ARBA" id="ARBA00023002"/>
    </source>
</evidence>
<dbReference type="Pfam" id="PF01232">
    <property type="entry name" value="Mannitol_dh"/>
    <property type="match status" value="1"/>
</dbReference>
<dbReference type="InterPro" id="IPR013328">
    <property type="entry name" value="6PGD_dom2"/>
</dbReference>
<dbReference type="PANTHER" id="PTHR30524">
    <property type="entry name" value="MANNITOL-1-PHOSPHATE 5-DEHYDROGENASE"/>
    <property type="match status" value="1"/>
</dbReference>
<dbReference type="Gene3D" id="3.40.50.720">
    <property type="entry name" value="NAD(P)-binding Rossmann-like Domain"/>
    <property type="match status" value="1"/>
</dbReference>
<gene>
    <name evidence="6" type="ORF">K0U00_39260</name>
</gene>
<name>A0ABS7CGQ6_9BACL</name>
<dbReference type="InterPro" id="IPR008927">
    <property type="entry name" value="6-PGluconate_DH-like_C_sf"/>
</dbReference>
<comment type="caution">
    <text evidence="6">The sequence shown here is derived from an EMBL/GenBank/DDBJ whole genome shotgun (WGS) entry which is preliminary data.</text>
</comment>
<dbReference type="SUPFAM" id="SSF48179">
    <property type="entry name" value="6-phosphogluconate dehydrogenase C-terminal domain-like"/>
    <property type="match status" value="1"/>
</dbReference>
<evidence type="ECO:0000256" key="3">
    <source>
        <dbReference type="ARBA" id="ARBA00048615"/>
    </source>
</evidence>
<dbReference type="InterPro" id="IPR036291">
    <property type="entry name" value="NAD(P)-bd_dom_sf"/>
</dbReference>
<dbReference type="SUPFAM" id="SSF51735">
    <property type="entry name" value="NAD(P)-binding Rossmann-fold domains"/>
    <property type="match status" value="1"/>
</dbReference>